<proteinExistence type="predicted"/>
<dbReference type="AlphaFoldDB" id="A0A7I8W444"/>
<dbReference type="Proteomes" id="UP000549394">
    <property type="component" value="Unassembled WGS sequence"/>
</dbReference>
<sequence length="344" mass="38647">MFAICGVCPPFTHLVNGRCKTCSNCYFDCNPRTGVCLGKDNLYRCKAGFLGLRCNRKCKKGLFGIHCEQSCKNRACSGGLKNCLSTNGSCKIGCAHPKLSGPYCECDELCGKEKKGGCSCIYQRQSNLLYVVVTTTLSVVVTITSILLLALAIFKIKHWRIMKRLELEKVNLALDNPKGSFNSSISSKSSLIDYVRPKSFVDPTGQPTRDRLADKYLEANTIGRTGDIQIEKVEVRTIEYENLNKRNKSMRRLELSSSSDEDFVDDKNIRQYRTTQETAVDEDGPDIDTDGKTLVTRMLERHYNMESGNYPTHAVDFDITDLMNPIKIGYIPKKSILKRALRIN</sequence>
<feature type="transmembrane region" description="Helical" evidence="1">
    <location>
        <begin position="128"/>
        <end position="154"/>
    </location>
</feature>
<organism evidence="2 3">
    <name type="scientific">Dimorphilus gyrociliatus</name>
    <dbReference type="NCBI Taxonomy" id="2664684"/>
    <lineage>
        <taxon>Eukaryota</taxon>
        <taxon>Metazoa</taxon>
        <taxon>Spiralia</taxon>
        <taxon>Lophotrochozoa</taxon>
        <taxon>Annelida</taxon>
        <taxon>Polychaeta</taxon>
        <taxon>Polychaeta incertae sedis</taxon>
        <taxon>Dinophilidae</taxon>
        <taxon>Dimorphilus</taxon>
    </lineage>
</organism>
<evidence type="ECO:0000313" key="3">
    <source>
        <dbReference type="Proteomes" id="UP000549394"/>
    </source>
</evidence>
<reference evidence="2 3" key="1">
    <citation type="submission" date="2020-08" db="EMBL/GenBank/DDBJ databases">
        <authorList>
            <person name="Hejnol A."/>
        </authorList>
    </citation>
    <scope>NUCLEOTIDE SEQUENCE [LARGE SCALE GENOMIC DNA]</scope>
</reference>
<dbReference type="OrthoDB" id="10252017at2759"/>
<gene>
    <name evidence="2" type="ORF">DGYR_LOCUS11011</name>
</gene>
<name>A0A7I8W444_9ANNE</name>
<keyword evidence="1" id="KW-0472">Membrane</keyword>
<keyword evidence="3" id="KW-1185">Reference proteome</keyword>
<keyword evidence="1" id="KW-0812">Transmembrane</keyword>
<accession>A0A7I8W444</accession>
<protein>
    <submittedName>
        <fullName evidence="2">DgyrCDS11682</fullName>
    </submittedName>
</protein>
<evidence type="ECO:0000256" key="1">
    <source>
        <dbReference type="SAM" id="Phobius"/>
    </source>
</evidence>
<keyword evidence="1" id="KW-1133">Transmembrane helix</keyword>
<dbReference type="EMBL" id="CAJFCJ010000019">
    <property type="protein sequence ID" value="CAD5123324.1"/>
    <property type="molecule type" value="Genomic_DNA"/>
</dbReference>
<evidence type="ECO:0000313" key="2">
    <source>
        <dbReference type="EMBL" id="CAD5123324.1"/>
    </source>
</evidence>
<comment type="caution">
    <text evidence="2">The sequence shown here is derived from an EMBL/GenBank/DDBJ whole genome shotgun (WGS) entry which is preliminary data.</text>
</comment>